<gene>
    <name evidence="3" type="ORF">A2U01_0004614</name>
</gene>
<dbReference type="InterPro" id="IPR035979">
    <property type="entry name" value="RBD_domain_sf"/>
</dbReference>
<dbReference type="Proteomes" id="UP000265520">
    <property type="component" value="Unassembled WGS sequence"/>
</dbReference>
<evidence type="ECO:0000313" key="3">
    <source>
        <dbReference type="EMBL" id="MCH83788.1"/>
    </source>
</evidence>
<dbReference type="GO" id="GO:0003723">
    <property type="term" value="F:RNA binding"/>
    <property type="evidence" value="ECO:0007669"/>
    <property type="project" value="UniProtKB-UniRule"/>
</dbReference>
<feature type="domain" description="RRM" evidence="2">
    <location>
        <begin position="81"/>
        <end position="158"/>
    </location>
</feature>
<dbReference type="PANTHER" id="PTHR34427:SF5">
    <property type="entry name" value="DUF4283 DOMAIN-CONTAINING PROTEIN"/>
    <property type="match status" value="1"/>
</dbReference>
<dbReference type="InterPro" id="IPR012677">
    <property type="entry name" value="Nucleotide-bd_a/b_plait_sf"/>
</dbReference>
<keyword evidence="4" id="KW-1185">Reference proteome</keyword>
<sequence length="489" mass="55414">PKQPRPIHPKAKQAINVRPISNTCNHEQQHPVANQPIHDQQQPVANQPIPNQPKLTKQNLEHRQKSYPERLGFNDRDGRRTTYFVTNFPDSVNVADLWSSLTRHWKVGEIYIPVKRDKYGKRFAFVRFEDVNDVEALLKKIEGTWFGFYKLRANISRFTKGGEANSGGQNQNAIGRVGETATAREGIRNGVSFKEAMGGAVDKNQTKAQNKTNTGASSRMVKGQLTKTYKNYLDNILKVEAVPDNVEKLKHCYVGTLWEAKEAGKIHMLILMEGFQDIQATILGIDKILLSSSIEGGMKRAFEANKQWWETKFSDIKAWSTIQKPRGRRIWVRIFGAPPHAWGWECFNRIVWRFGRLLQLDNQTERQQRLDVARAQIAVTSWDFVDEVLDINVNDELFVIRIMEERFGEIDLGVTRQTDSQVYTEDSMVDESCSEVDGGVIIAAALYHNGELDGVGDDGEAFTTASGHVGEMNGEGDGVWHEHDSGEEF</sequence>
<reference evidence="3 4" key="1">
    <citation type="journal article" date="2018" name="Front. Plant Sci.">
        <title>Red Clover (Trifolium pratense) and Zigzag Clover (T. medium) - A Picture of Genomic Similarities and Differences.</title>
        <authorList>
            <person name="Dluhosova J."/>
            <person name="Istvanek J."/>
            <person name="Nedelnik J."/>
            <person name="Repkova J."/>
        </authorList>
    </citation>
    <scope>NUCLEOTIDE SEQUENCE [LARGE SCALE GENOMIC DNA]</scope>
    <source>
        <strain evidence="4">cv. 10/8</strain>
        <tissue evidence="3">Leaf</tissue>
    </source>
</reference>
<evidence type="ECO:0000256" key="1">
    <source>
        <dbReference type="PROSITE-ProRule" id="PRU00176"/>
    </source>
</evidence>
<dbReference type="CDD" id="cd00590">
    <property type="entry name" value="RRM_SF"/>
    <property type="match status" value="1"/>
</dbReference>
<comment type="caution">
    <text evidence="3">The sequence shown here is derived from an EMBL/GenBank/DDBJ whole genome shotgun (WGS) entry which is preliminary data.</text>
</comment>
<dbReference type="Pfam" id="PF00076">
    <property type="entry name" value="RRM_1"/>
    <property type="match status" value="1"/>
</dbReference>
<dbReference type="Gene3D" id="3.30.70.330">
    <property type="match status" value="1"/>
</dbReference>
<dbReference type="SUPFAM" id="SSF54928">
    <property type="entry name" value="RNA-binding domain, RBD"/>
    <property type="match status" value="1"/>
</dbReference>
<feature type="non-terminal residue" evidence="3">
    <location>
        <position position="1"/>
    </location>
</feature>
<accession>A0A392MAF5</accession>
<evidence type="ECO:0000259" key="2">
    <source>
        <dbReference type="PROSITE" id="PS50102"/>
    </source>
</evidence>
<dbReference type="SMART" id="SM00360">
    <property type="entry name" value="RRM"/>
    <property type="match status" value="1"/>
</dbReference>
<dbReference type="EMBL" id="LXQA010005750">
    <property type="protein sequence ID" value="MCH83788.1"/>
    <property type="molecule type" value="Genomic_DNA"/>
</dbReference>
<dbReference type="AlphaFoldDB" id="A0A392MAF5"/>
<evidence type="ECO:0000313" key="4">
    <source>
        <dbReference type="Proteomes" id="UP000265520"/>
    </source>
</evidence>
<dbReference type="InterPro" id="IPR000504">
    <property type="entry name" value="RRM_dom"/>
</dbReference>
<organism evidence="3 4">
    <name type="scientific">Trifolium medium</name>
    <dbReference type="NCBI Taxonomy" id="97028"/>
    <lineage>
        <taxon>Eukaryota</taxon>
        <taxon>Viridiplantae</taxon>
        <taxon>Streptophyta</taxon>
        <taxon>Embryophyta</taxon>
        <taxon>Tracheophyta</taxon>
        <taxon>Spermatophyta</taxon>
        <taxon>Magnoliopsida</taxon>
        <taxon>eudicotyledons</taxon>
        <taxon>Gunneridae</taxon>
        <taxon>Pentapetalae</taxon>
        <taxon>rosids</taxon>
        <taxon>fabids</taxon>
        <taxon>Fabales</taxon>
        <taxon>Fabaceae</taxon>
        <taxon>Papilionoideae</taxon>
        <taxon>50 kb inversion clade</taxon>
        <taxon>NPAAA clade</taxon>
        <taxon>Hologalegina</taxon>
        <taxon>IRL clade</taxon>
        <taxon>Trifolieae</taxon>
        <taxon>Trifolium</taxon>
    </lineage>
</organism>
<protein>
    <submittedName>
        <fullName evidence="3">RNA recognition motif</fullName>
    </submittedName>
</protein>
<dbReference type="PROSITE" id="PS50102">
    <property type="entry name" value="RRM"/>
    <property type="match status" value="1"/>
</dbReference>
<feature type="non-terminal residue" evidence="3">
    <location>
        <position position="489"/>
    </location>
</feature>
<proteinExistence type="predicted"/>
<dbReference type="PANTHER" id="PTHR34427">
    <property type="entry name" value="DUF4283 DOMAIN PROTEIN"/>
    <property type="match status" value="1"/>
</dbReference>
<keyword evidence="1" id="KW-0694">RNA-binding</keyword>
<name>A0A392MAF5_9FABA</name>